<dbReference type="SUPFAM" id="SSF56349">
    <property type="entry name" value="DNA breaking-rejoining enzymes"/>
    <property type="match status" value="1"/>
</dbReference>
<evidence type="ECO:0000313" key="2">
    <source>
        <dbReference type="EMBL" id="NEA84935.1"/>
    </source>
</evidence>
<dbReference type="GO" id="GO:0003677">
    <property type="term" value="F:DNA binding"/>
    <property type="evidence" value="ECO:0007669"/>
    <property type="project" value="InterPro"/>
</dbReference>
<keyword evidence="1" id="KW-0233">DNA recombination</keyword>
<name>A0A6G3QNL3_9ACTN</name>
<dbReference type="RefSeq" id="WP_006143041.1">
    <property type="nucleotide sequence ID" value="NZ_JAAGMD010000073.1"/>
</dbReference>
<gene>
    <name evidence="2" type="ORF">G3I53_02355</name>
</gene>
<protein>
    <submittedName>
        <fullName evidence="2">Site-specific integrase</fullName>
    </submittedName>
</protein>
<comment type="caution">
    <text evidence="2">The sequence shown here is derived from an EMBL/GenBank/DDBJ whole genome shotgun (WGS) entry which is preliminary data.</text>
</comment>
<dbReference type="InterPro" id="IPR013762">
    <property type="entry name" value="Integrase-like_cat_sf"/>
</dbReference>
<dbReference type="EMBL" id="JAAGMD010000073">
    <property type="protein sequence ID" value="NEA84935.1"/>
    <property type="molecule type" value="Genomic_DNA"/>
</dbReference>
<dbReference type="AlphaFoldDB" id="A0A6G3QNL3"/>
<dbReference type="Gene3D" id="1.10.443.10">
    <property type="entry name" value="Intergrase catalytic core"/>
    <property type="match status" value="1"/>
</dbReference>
<sequence length="726" mass="80427">MTTLHRPAGLAAAFSRSVFRGEDVCAAAGLPVHGAGPHPHFDDAIWDFTGVIGLPRYLARYARILSFVEILNPQWRELAKEFVFARLAPDHRAVRELAHAYRTPVLIATVHGRLTVLTGWLNWLTEQGVDSLGEVTQQHCAAYLELRKKVRDKHGVVIRDSSPGYRMDVVAVIQELGYYKELFSADGYVSAFRPWGRRTAYSVAGMVRRTGNTTPPLSNDVFQPLVAAALYVVEVLAPHVMELQQQLQEMVPNRPGRNNRERPDWRVEVAQAIDRHIQEGDPLDVALDHVVSQRLADGWDPDDPLLRVNLISLAHETGRHAFHSRWLPTLRGHLEKAVREVGLAKRWGRTAALVERADGRGSVPWTLPMNTTEARLQLSRARTACVIALAALTGMRKSELAELTHDCRLPPEQLGEGRLRYRLKGKVIKGRKLGGEHDQWVTIKQAYDTAGVAASLADPVKNTGHLFKSLSFFTPYEWFLTWVNGPDGRRLGLAPIPEEPVSLRMLRRTLAVEMAHRPGGLLAAKIHLKHISVVTTEGYADRPGGAQSVLMAEFGQEEREHKLRVALDAFHDYQNGIRPAGPGASDLLDFFAFVDEQLDSSGAPNIKRSDQEMTNLLAKRAKALHLGPANYCWFLDPSKALCLKLAGAHARGATEPLIGMCDSARCPQATHHAGHRPVWAASAESKKVFIATIGRAQRTEKARLGTELARDERVLAEIDARSGTGA</sequence>
<proteinExistence type="predicted"/>
<evidence type="ECO:0000256" key="1">
    <source>
        <dbReference type="ARBA" id="ARBA00023172"/>
    </source>
</evidence>
<organism evidence="2">
    <name type="scientific">Streptomyces sp. SID14436</name>
    <dbReference type="NCBI Taxonomy" id="2706070"/>
    <lineage>
        <taxon>Bacteria</taxon>
        <taxon>Bacillati</taxon>
        <taxon>Actinomycetota</taxon>
        <taxon>Actinomycetes</taxon>
        <taxon>Kitasatosporales</taxon>
        <taxon>Streptomycetaceae</taxon>
        <taxon>Streptomyces</taxon>
    </lineage>
</organism>
<dbReference type="GO" id="GO:0006310">
    <property type="term" value="P:DNA recombination"/>
    <property type="evidence" value="ECO:0007669"/>
    <property type="project" value="UniProtKB-KW"/>
</dbReference>
<reference evidence="2" key="1">
    <citation type="submission" date="2020-01" db="EMBL/GenBank/DDBJ databases">
        <title>Insect and environment-associated Actinomycetes.</title>
        <authorList>
            <person name="Currrie C."/>
            <person name="Chevrette M."/>
            <person name="Carlson C."/>
            <person name="Stubbendieck R."/>
            <person name="Wendt-Pienkowski E."/>
        </authorList>
    </citation>
    <scope>NUCLEOTIDE SEQUENCE</scope>
    <source>
        <strain evidence="2">SID14436</strain>
    </source>
</reference>
<accession>A0A6G3QNL3</accession>
<dbReference type="GO" id="GO:0015074">
    <property type="term" value="P:DNA integration"/>
    <property type="evidence" value="ECO:0007669"/>
    <property type="project" value="InterPro"/>
</dbReference>
<dbReference type="InterPro" id="IPR011010">
    <property type="entry name" value="DNA_brk_join_enz"/>
</dbReference>